<protein>
    <submittedName>
        <fullName evidence="2">Uncharacterized protein</fullName>
    </submittedName>
</protein>
<dbReference type="EMBL" id="QUSF01000006">
    <property type="protein sequence ID" value="RLW08263.1"/>
    <property type="molecule type" value="Genomic_DNA"/>
</dbReference>
<evidence type="ECO:0000313" key="3">
    <source>
        <dbReference type="Proteomes" id="UP000276834"/>
    </source>
</evidence>
<feature type="region of interest" description="Disordered" evidence="1">
    <location>
        <begin position="18"/>
        <end position="47"/>
    </location>
</feature>
<proteinExistence type="predicted"/>
<gene>
    <name evidence="2" type="ORF">DV515_00003265</name>
</gene>
<accession>A0A3L8STF4</accession>
<name>A0A3L8STF4_CHLGU</name>
<evidence type="ECO:0000256" key="1">
    <source>
        <dbReference type="SAM" id="MobiDB-lite"/>
    </source>
</evidence>
<sequence>MNRQEVFLPFEEEVWEKEALPSPGPREAHMGNSPPSGLDVSGDVTPAPTDYFHMEPGSLLFPSPQSWPHCHVPQPVCIKE</sequence>
<organism evidence="2 3">
    <name type="scientific">Chloebia gouldiae</name>
    <name type="common">Gouldian finch</name>
    <name type="synonym">Erythrura gouldiae</name>
    <dbReference type="NCBI Taxonomy" id="44316"/>
    <lineage>
        <taxon>Eukaryota</taxon>
        <taxon>Metazoa</taxon>
        <taxon>Chordata</taxon>
        <taxon>Craniata</taxon>
        <taxon>Vertebrata</taxon>
        <taxon>Euteleostomi</taxon>
        <taxon>Archelosauria</taxon>
        <taxon>Archosauria</taxon>
        <taxon>Dinosauria</taxon>
        <taxon>Saurischia</taxon>
        <taxon>Theropoda</taxon>
        <taxon>Coelurosauria</taxon>
        <taxon>Aves</taxon>
        <taxon>Neognathae</taxon>
        <taxon>Neoaves</taxon>
        <taxon>Telluraves</taxon>
        <taxon>Australaves</taxon>
        <taxon>Passeriformes</taxon>
        <taxon>Passeroidea</taxon>
        <taxon>Passeridae</taxon>
        <taxon>Chloebia</taxon>
    </lineage>
</organism>
<dbReference type="AlphaFoldDB" id="A0A3L8STF4"/>
<dbReference type="Proteomes" id="UP000276834">
    <property type="component" value="Unassembled WGS sequence"/>
</dbReference>
<reference evidence="2 3" key="1">
    <citation type="journal article" date="2018" name="Proc. R. Soc. B">
        <title>A non-coding region near Follistatin controls head colour polymorphism in the Gouldian finch.</title>
        <authorList>
            <person name="Toomey M.B."/>
            <person name="Marques C.I."/>
            <person name="Andrade P."/>
            <person name="Araujo P.M."/>
            <person name="Sabatino S."/>
            <person name="Gazda M.A."/>
            <person name="Afonso S."/>
            <person name="Lopes R.J."/>
            <person name="Corbo J.C."/>
            <person name="Carneiro M."/>
        </authorList>
    </citation>
    <scope>NUCLEOTIDE SEQUENCE [LARGE SCALE GENOMIC DNA]</scope>
    <source>
        <strain evidence="2">Red01</strain>
        <tissue evidence="2">Muscle</tissue>
    </source>
</reference>
<keyword evidence="3" id="KW-1185">Reference proteome</keyword>
<comment type="caution">
    <text evidence="2">The sequence shown here is derived from an EMBL/GenBank/DDBJ whole genome shotgun (WGS) entry which is preliminary data.</text>
</comment>
<evidence type="ECO:0000313" key="2">
    <source>
        <dbReference type="EMBL" id="RLW08263.1"/>
    </source>
</evidence>